<name>A0A926EGY0_9FIRM</name>
<reference evidence="1" key="1">
    <citation type="submission" date="2020-08" db="EMBL/GenBank/DDBJ databases">
        <title>Genome public.</title>
        <authorList>
            <person name="Liu C."/>
            <person name="Sun Q."/>
        </authorList>
    </citation>
    <scope>NUCLEOTIDE SEQUENCE</scope>
    <source>
        <strain evidence="1">NSJ-12</strain>
    </source>
</reference>
<evidence type="ECO:0000313" key="1">
    <source>
        <dbReference type="EMBL" id="MBC8578277.1"/>
    </source>
</evidence>
<gene>
    <name evidence="1" type="ORF">H8718_01805</name>
</gene>
<dbReference type="RefSeq" id="WP_249331305.1">
    <property type="nucleotide sequence ID" value="NZ_JACRSY010000002.1"/>
</dbReference>
<dbReference type="AlphaFoldDB" id="A0A926EGY0"/>
<protein>
    <submittedName>
        <fullName evidence="1">Uncharacterized protein</fullName>
    </submittedName>
</protein>
<comment type="caution">
    <text evidence="1">The sequence shown here is derived from an EMBL/GenBank/DDBJ whole genome shotgun (WGS) entry which is preliminary data.</text>
</comment>
<dbReference type="EMBL" id="JACRSY010000002">
    <property type="protein sequence ID" value="MBC8578277.1"/>
    <property type="molecule type" value="Genomic_DNA"/>
</dbReference>
<keyword evidence="2" id="KW-1185">Reference proteome</keyword>
<proteinExistence type="predicted"/>
<evidence type="ECO:0000313" key="2">
    <source>
        <dbReference type="Proteomes" id="UP000655830"/>
    </source>
</evidence>
<dbReference type="Proteomes" id="UP000655830">
    <property type="component" value="Unassembled WGS sequence"/>
</dbReference>
<sequence>MSDLGEMLNFGFAEHIEAEWDVYMEEGYTIQEATTQIIDQYEDMLDQEESIALYVTLGIIQMALEDMDPRVKREINEIIGTKTLEKCFNKGVTIKPILQMLKRQCR</sequence>
<organism evidence="1 2">
    <name type="scientific">Zhenhengia yiwuensis</name>
    <dbReference type="NCBI Taxonomy" id="2763666"/>
    <lineage>
        <taxon>Bacteria</taxon>
        <taxon>Bacillati</taxon>
        <taxon>Bacillota</taxon>
        <taxon>Clostridia</taxon>
        <taxon>Lachnospirales</taxon>
        <taxon>Lachnospiraceae</taxon>
        <taxon>Zhenhengia</taxon>
    </lineage>
</organism>
<accession>A0A926EGY0</accession>